<dbReference type="InterPro" id="IPR017871">
    <property type="entry name" value="ABC_transporter-like_CS"/>
</dbReference>
<proteinExistence type="predicted"/>
<keyword evidence="1" id="KW-0813">Transport</keyword>
<keyword evidence="2" id="KW-0547">Nucleotide-binding</keyword>
<evidence type="ECO:0000256" key="1">
    <source>
        <dbReference type="ARBA" id="ARBA00022448"/>
    </source>
</evidence>
<dbReference type="InterPro" id="IPR050153">
    <property type="entry name" value="Metal_Ion_Import_ABC"/>
</dbReference>
<sequence length="266" mass="28682">MSSVAPVIEVRGLGVSLGGRTVMKDIHFDVRAGEFVGLIGPNGAGKTTMMRAILGLIPTDSGHVSISGTQGRGVRNHAGYVPQRHEFAWDYPIDVHGLVMNGRTGLIGWFKRAGQKDFDAVHRALDMVGMTHLADRPIGELSGGQKQRVLIARALSIAPKVLFLDEPFTGLDMPSAESLLELFHRLAKEGTAIVMSTHNLVEAVSSCDRILLFNGQIVADAAPDDLERPEPWIETFSVSEHSPLLVSVGALRREDARNAQKGVPAP</sequence>
<dbReference type="KEGG" id="csil:CBE74_02055"/>
<dbReference type="GO" id="GO:0016887">
    <property type="term" value="F:ATP hydrolysis activity"/>
    <property type="evidence" value="ECO:0007669"/>
    <property type="project" value="InterPro"/>
</dbReference>
<evidence type="ECO:0000256" key="2">
    <source>
        <dbReference type="ARBA" id="ARBA00022741"/>
    </source>
</evidence>
<dbReference type="SUPFAM" id="SSF52540">
    <property type="entry name" value="P-loop containing nucleoside triphosphate hydrolases"/>
    <property type="match status" value="1"/>
</dbReference>
<accession>A0A7Y4P894</accession>
<evidence type="ECO:0000256" key="3">
    <source>
        <dbReference type="ARBA" id="ARBA00022840"/>
    </source>
</evidence>
<dbReference type="InterPro" id="IPR027417">
    <property type="entry name" value="P-loop_NTPase"/>
</dbReference>
<reference evidence="4 5" key="4">
    <citation type="journal article" date="2020" name="PLoS ONE">
        <title>Taxonomic classification of strain PO100/5 shows a broader geographic distribution and genetic markers of the recently described Corynebacterium silvaticum.</title>
        <authorList>
            <person name="Viana M.V.C."/>
            <person name="Profeta R."/>
            <person name="da Silva A.L."/>
            <person name="Hurtado R."/>
            <person name="Cerqueira J.C."/>
            <person name="Ribeiro B.F.S."/>
            <person name="Almeida M.O."/>
            <person name="Morais-Rodrigues F."/>
            <person name="Soares S.C."/>
            <person name="Oliveira M."/>
            <person name="Tavares L."/>
            <person name="Figueiredo H."/>
            <person name="Wattam A.R."/>
            <person name="Barh D."/>
            <person name="Ghosh P."/>
            <person name="Silva A."/>
            <person name="Azevedo V."/>
        </authorList>
    </citation>
    <scope>NUCLEOTIDE SEQUENCE [LARGE SCALE GENOMIC DNA]</scope>
    <source>
        <strain evidence="4 5">PO100/5</strain>
    </source>
</reference>
<dbReference type="GeneID" id="75007068"/>
<dbReference type="GO" id="GO:0005524">
    <property type="term" value="F:ATP binding"/>
    <property type="evidence" value="ECO:0007669"/>
    <property type="project" value="UniProtKB-KW"/>
</dbReference>
<reference evidence="4 5" key="3">
    <citation type="journal article" date="2020" name="Int. J. Syst. Evol. Microbiol.">
        <title>Corynebacterium silvaticum sp. nov., a unique group of NTTB corynebacteria in wild boar and roe deer.</title>
        <authorList>
            <person name="Dangel A."/>
            <person name="Berger A."/>
            <person name="Rau J."/>
            <person name="Eisenberg T."/>
            <person name="Kampfer P."/>
            <person name="Margos G."/>
            <person name="Contzen M."/>
            <person name="Busse H.J."/>
            <person name="Konrad R."/>
            <person name="Peters M."/>
            <person name="Sting R."/>
            <person name="Sing A."/>
        </authorList>
    </citation>
    <scope>NUCLEOTIDE SEQUENCE [LARGE SCALE GENOMIC DNA]</scope>
    <source>
        <strain evidence="4 5">PO100/5</strain>
    </source>
</reference>
<dbReference type="Pfam" id="PF00005">
    <property type="entry name" value="ABC_tran"/>
    <property type="match status" value="1"/>
</dbReference>
<gene>
    <name evidence="4" type="ORF">CBE74_02055</name>
</gene>
<dbReference type="PROSITE" id="PS50893">
    <property type="entry name" value="ABC_TRANSPORTER_2"/>
    <property type="match status" value="1"/>
</dbReference>
<evidence type="ECO:0000313" key="5">
    <source>
        <dbReference type="Proteomes" id="UP000195652"/>
    </source>
</evidence>
<dbReference type="Gene3D" id="3.40.50.300">
    <property type="entry name" value="P-loop containing nucleotide triphosphate hydrolases"/>
    <property type="match status" value="1"/>
</dbReference>
<dbReference type="AlphaFoldDB" id="A0A7Y4P894"/>
<organism evidence="4 5">
    <name type="scientific">Corynebacterium silvaticum</name>
    <dbReference type="NCBI Taxonomy" id="2320431"/>
    <lineage>
        <taxon>Bacteria</taxon>
        <taxon>Bacillati</taxon>
        <taxon>Actinomycetota</taxon>
        <taxon>Actinomycetes</taxon>
        <taxon>Mycobacteriales</taxon>
        <taxon>Corynebacteriaceae</taxon>
        <taxon>Corynebacterium</taxon>
    </lineage>
</organism>
<name>A0A7Y4P894_9CORY</name>
<dbReference type="NCBIfam" id="TIGR03771">
    <property type="entry name" value="anch_rpt_ABC"/>
    <property type="match status" value="1"/>
</dbReference>
<dbReference type="InterPro" id="IPR003439">
    <property type="entry name" value="ABC_transporter-like_ATP-bd"/>
</dbReference>
<keyword evidence="5" id="KW-1185">Reference proteome</keyword>
<reference evidence="4 5" key="1">
    <citation type="journal article" date="2014" name="BMC Vet. Res.">
        <title>First report of Corynebacterium pseudotuberculosis from caseous lymphadenitis lesions in Black Alentejano pig (Sus scrofa domesticus).</title>
        <authorList>
            <person name="Oliveira M."/>
            <person name="Barroco C."/>
            <person name="Mottola C."/>
            <person name="Santos R."/>
            <person name="Lemsaddek A."/>
            <person name="Tavares L."/>
            <person name="Semedo-Lemsaddek T."/>
        </authorList>
    </citation>
    <scope>NUCLEOTIDE SEQUENCE [LARGE SCALE GENOMIC DNA]</scope>
    <source>
        <strain evidence="4 5">PO100/5</strain>
    </source>
</reference>
<dbReference type="SMART" id="SM00382">
    <property type="entry name" value="AAA"/>
    <property type="match status" value="1"/>
</dbReference>
<dbReference type="PROSITE" id="PS00211">
    <property type="entry name" value="ABC_TRANSPORTER_1"/>
    <property type="match status" value="1"/>
</dbReference>
<dbReference type="InterPro" id="IPR003593">
    <property type="entry name" value="AAA+_ATPase"/>
</dbReference>
<dbReference type="RefSeq" id="WP_087453359.1">
    <property type="nucleotide sequence ID" value="NZ_CP021417.2"/>
</dbReference>
<evidence type="ECO:0000313" key="4">
    <source>
        <dbReference type="EMBL" id="ARU45479.1"/>
    </source>
</evidence>
<dbReference type="OrthoDB" id="5296765at2"/>
<reference evidence="4 5" key="2">
    <citation type="journal article" date="2020" name="Antonie Van Leeuwenhoek">
        <title>Phylogenomic characterisation of a novel corynebacterial species pathogenic to animals.</title>
        <authorList>
            <person name="Moller J."/>
            <person name="Musella L."/>
            <person name="Melnikov V."/>
            <person name="Geissdorfer W."/>
            <person name="Burkovski A."/>
            <person name="Sangal V."/>
        </authorList>
    </citation>
    <scope>NUCLEOTIDE SEQUENCE [LARGE SCALE GENOMIC DNA]</scope>
    <source>
        <strain evidence="4 5">PO100/5</strain>
    </source>
</reference>
<keyword evidence="3 4" id="KW-0067">ATP-binding</keyword>
<dbReference type="InterPro" id="IPR022508">
    <property type="entry name" value="ABC_trspt_anch-rpt_ATP-bd"/>
</dbReference>
<dbReference type="CDD" id="cd03235">
    <property type="entry name" value="ABC_Metallic_Cations"/>
    <property type="match status" value="1"/>
</dbReference>
<dbReference type="PANTHER" id="PTHR42734">
    <property type="entry name" value="METAL TRANSPORT SYSTEM ATP-BINDING PROTEIN TM_0124-RELATED"/>
    <property type="match status" value="1"/>
</dbReference>
<dbReference type="EMBL" id="CP021417">
    <property type="protein sequence ID" value="ARU45479.1"/>
    <property type="molecule type" value="Genomic_DNA"/>
</dbReference>
<protein>
    <submittedName>
        <fullName evidence="4">Anchored repeat-type ABC transporter ATP-binding subunit</fullName>
    </submittedName>
</protein>
<dbReference type="Proteomes" id="UP000195652">
    <property type="component" value="Chromosome"/>
</dbReference>